<dbReference type="EMBL" id="LN853757">
    <property type="protein sequence ID" value="CRY96628.1"/>
    <property type="molecule type" value="Genomic_DNA"/>
</dbReference>
<protein>
    <submittedName>
        <fullName evidence="1">Uncharacterized protein</fullName>
    </submittedName>
</protein>
<organism evidence="1">
    <name type="scientific">uncultured prokaryote</name>
    <dbReference type="NCBI Taxonomy" id="198431"/>
    <lineage>
        <taxon>unclassified sequences</taxon>
        <taxon>environmental samples</taxon>
    </lineage>
</organism>
<reference evidence="1" key="1">
    <citation type="submission" date="2015-06" db="EMBL/GenBank/DDBJ databases">
        <authorList>
            <person name="Joergensen T."/>
        </authorList>
    </citation>
    <scope>NUCLEOTIDE SEQUENCE</scope>
    <source>
        <strain evidence="1">RGFK1181</strain>
    </source>
</reference>
<sequence length="218" mass="24356">MALYRVDTVFPMFTGDPSDIVMNTLHFEATANHETFALDVEAFLFPFWLDVFGFQNSERVNYIDWPSVTCRVFNMEDPKPRVPIETPSPFGSAGALATAVPTEVALVMSFQSQGLPGEVFQRRYNRIYLGCLPSGWIEQSDTNQFPRFKSTRLTTLAQAMADLADSLPGPDTLWVQVSNAGGSTRTLPVIKGYIDDSPDTQRRRSVDSNFRQTWVAGA</sequence>
<evidence type="ECO:0000313" key="1">
    <source>
        <dbReference type="EMBL" id="CRY96628.1"/>
    </source>
</evidence>
<proteinExistence type="predicted"/>
<dbReference type="AlphaFoldDB" id="A0A0H5Q408"/>
<reference evidence="1" key="2">
    <citation type="submission" date="2015-07" db="EMBL/GenBank/DDBJ databases">
        <title>Plasmids, circular viruses and viroids from rat gut.</title>
        <authorList>
            <person name="Jorgensen T.J."/>
            <person name="Hansen M.A."/>
            <person name="Xu Z."/>
            <person name="Tabak M.A."/>
            <person name="Sorensen S.J."/>
            <person name="Hansen L.H."/>
        </authorList>
    </citation>
    <scope>NUCLEOTIDE SEQUENCE</scope>
    <source>
        <strain evidence="1">RGFK1181</strain>
    </source>
</reference>
<name>A0A0H5Q408_9ZZZZ</name>
<accession>A0A0H5Q408</accession>